<keyword evidence="1" id="KW-1133">Transmembrane helix</keyword>
<reference evidence="3" key="1">
    <citation type="submission" date="2018-09" db="EMBL/GenBank/DDBJ databases">
        <title>Chryseolinea sp. KIS68-18 isolated from soil.</title>
        <authorList>
            <person name="Weon H.-Y."/>
            <person name="Kwon S.-W."/>
            <person name="Lee S.A."/>
        </authorList>
    </citation>
    <scope>NUCLEOTIDE SEQUENCE [LARGE SCALE GENOMIC DNA]</scope>
    <source>
        <strain evidence="3">KIS68-18</strain>
    </source>
</reference>
<name>A0A385SPQ9_9BACT</name>
<accession>A0A385SPQ9</accession>
<dbReference type="KEGG" id="chk:D4L85_21515"/>
<evidence type="ECO:0000313" key="2">
    <source>
        <dbReference type="EMBL" id="AYB32994.1"/>
    </source>
</evidence>
<evidence type="ECO:0000256" key="1">
    <source>
        <dbReference type="SAM" id="Phobius"/>
    </source>
</evidence>
<feature type="transmembrane region" description="Helical" evidence="1">
    <location>
        <begin position="70"/>
        <end position="87"/>
    </location>
</feature>
<evidence type="ECO:0000313" key="3">
    <source>
        <dbReference type="Proteomes" id="UP000266183"/>
    </source>
</evidence>
<proteinExistence type="predicted"/>
<dbReference type="RefSeq" id="WP_119756237.1">
    <property type="nucleotide sequence ID" value="NZ_CP032382.1"/>
</dbReference>
<keyword evidence="1" id="KW-0472">Membrane</keyword>
<dbReference type="OrthoDB" id="676425at2"/>
<dbReference type="EMBL" id="CP032382">
    <property type="protein sequence ID" value="AYB32994.1"/>
    <property type="molecule type" value="Genomic_DNA"/>
</dbReference>
<dbReference type="AlphaFoldDB" id="A0A385SPQ9"/>
<feature type="transmembrane region" description="Helical" evidence="1">
    <location>
        <begin position="7"/>
        <end position="26"/>
    </location>
</feature>
<feature type="transmembrane region" description="Helical" evidence="1">
    <location>
        <begin position="93"/>
        <end position="110"/>
    </location>
</feature>
<gene>
    <name evidence="2" type="ORF">D4L85_21515</name>
</gene>
<dbReference type="Proteomes" id="UP000266183">
    <property type="component" value="Chromosome"/>
</dbReference>
<keyword evidence="1" id="KW-0812">Transmembrane</keyword>
<keyword evidence="3" id="KW-1185">Reference proteome</keyword>
<evidence type="ECO:0008006" key="4">
    <source>
        <dbReference type="Google" id="ProtNLM"/>
    </source>
</evidence>
<organism evidence="2 3">
    <name type="scientific">Chryseolinea soli</name>
    <dbReference type="NCBI Taxonomy" id="2321403"/>
    <lineage>
        <taxon>Bacteria</taxon>
        <taxon>Pseudomonadati</taxon>
        <taxon>Bacteroidota</taxon>
        <taxon>Cytophagia</taxon>
        <taxon>Cytophagales</taxon>
        <taxon>Fulvivirgaceae</taxon>
        <taxon>Chryseolinea</taxon>
    </lineage>
</organism>
<feature type="transmembrane region" description="Helical" evidence="1">
    <location>
        <begin position="46"/>
        <end position="63"/>
    </location>
</feature>
<sequence length="130" mass="14125">MNKRKKFLSWTPSVLMAVIIGGGAIMKLAAAPFLVNLYAQIGLLPYLPWLGMTELLFVALFLFNRSMPIGFLLLTGYFGGAMTVELSHGTVPFAPGIILSGVWVAAYVRQANLFKSTASRDVKSLTEAAR</sequence>
<protein>
    <recommendedName>
        <fullName evidence="4">DoxX family protein</fullName>
    </recommendedName>
</protein>